<dbReference type="Pfam" id="PF00002">
    <property type="entry name" value="7tm_2"/>
    <property type="match status" value="1"/>
</dbReference>
<feature type="signal peptide" evidence="17">
    <location>
        <begin position="1"/>
        <end position="23"/>
    </location>
</feature>
<dbReference type="Gene3D" id="2.60.220.50">
    <property type="match status" value="1"/>
</dbReference>
<dbReference type="Gene3D" id="2.60.40.60">
    <property type="entry name" value="Cadherins"/>
    <property type="match status" value="6"/>
</dbReference>
<keyword evidence="9 16" id="KW-0472">Membrane</keyword>
<feature type="compositionally biased region" description="Low complexity" evidence="15">
    <location>
        <begin position="2826"/>
        <end position="2836"/>
    </location>
</feature>
<feature type="domain" description="Cadherin" evidence="21">
    <location>
        <begin position="1582"/>
        <end position="1686"/>
    </location>
</feature>
<dbReference type="InterPro" id="IPR007110">
    <property type="entry name" value="Ig-like_dom"/>
</dbReference>
<dbReference type="SMART" id="SM00112">
    <property type="entry name" value="CA"/>
    <property type="match status" value="5"/>
</dbReference>
<dbReference type="PROSITE" id="PS50923">
    <property type="entry name" value="SUSHI"/>
    <property type="match status" value="1"/>
</dbReference>
<dbReference type="InterPro" id="IPR039808">
    <property type="entry name" value="Cadherin"/>
</dbReference>
<dbReference type="SMART" id="SM00409">
    <property type="entry name" value="IG"/>
    <property type="match status" value="2"/>
</dbReference>
<feature type="compositionally biased region" description="Polar residues" evidence="15">
    <location>
        <begin position="2666"/>
        <end position="2682"/>
    </location>
</feature>
<proteinExistence type="inferred from homology"/>
<feature type="region of interest" description="Disordered" evidence="15">
    <location>
        <begin position="2742"/>
        <end position="2795"/>
    </location>
</feature>
<dbReference type="SMART" id="SM00181">
    <property type="entry name" value="EGF"/>
    <property type="match status" value="7"/>
</dbReference>
<dbReference type="PROSITE" id="PS50835">
    <property type="entry name" value="IG_LIKE"/>
    <property type="match status" value="2"/>
</dbReference>
<evidence type="ECO:0000259" key="22">
    <source>
        <dbReference type="PROSITE" id="PS50835"/>
    </source>
</evidence>
<sequence>MKTVVTVTLLCLAALTLIHTAVGQLPPCNEDTFCPVETTQECFNNSCQCRAGYSIIGSTCKQVCSAEVPSCSSDNEQCDANVCECITGYTWVAGVCQRDGYVEGACLTNQDVKCLQGNTTCQQDVCRCVFGYSLTDRNSDACIQDGTLDGECLPDDQCRVENSECTPDNGCQCADGYSETVPQLCINNGEVNGVCVQDDPTSCSNDGTFCDTNSLCMCKANYTLLYNDNGYPFCIAHGYPRGVCLTTDPPCVVPNSICNANNKCACGQNYTRISIENCVTDCGVPSNITNGIAEYVKNEEYLRVEAVYTCNTGYVIVGASVRPCQEDGTYAGTEPVCELVPPLPTCDPPCENQGTCSVNPESSRNECLCLEGFSGSACETEDLCVTQPCPSNARGCVTSGEPLQRSCICAVGYKGNNCDLNDTPITCQNLNTTLRLDLNPPKNSLCLPKIGTSSTNVCHNPDEGVVYELTPPADPDFITEADGEEFCLTYINENPPAPTYCVDMIAFEADDRSLRPWINATARVCFVLNSPPAFQGPTSLLYNVADMLADAVGAPGSYGESFSVSGNYLTIQMPTAGIPETGVSVTVTLQLSDNGIPSLTASGDMEVQFINSSITCTVLPDPLLAHVTGDDRPSQALGQITCTKNGAGLTPTSFSVIAESSPVAVDASGSLTYNTDWTESGTSTVNVKVTAEVNDVSLSTNVAFSVIVGDLLPICSIPASLTFSEKAPFSNNVTNTYGQFTMQFSVTVVNINDPPKIRPSVPGASVEEISLRETASGAVITLVVEDPDVAADPPDTLTATLEDPAGSAQSLPFTANISEEQNAVSVVISRQLDPKMRNSYILTLKVTDSVGAASSLTLNITITDINSAPTCPNGPISASASYFNVNEAGSVQLAKSLSDITMSDTTLTFDVVAADGGGLSSSVTINLEVNNSFPPTCANSVYDFLSTKAEDILANVCFDVATACSDPVKGETLTYAISSGNGTEFFTLNSDATATTGNKISLCTLKALKNHYGIYVLNGAVSSSYGERIFHVTITVSDVNDPPTFINTPFAVQTPENTSIGNTILVVSATDPDSGQLGSVTYYSQGLDVSQLFALNSNTGAITLTNSLDADTAADNTYIFTVTAIDGAPSSLEATATVTIEVVDINDKVPSCSQMTPTVNVDLLAPVGFVVTALQCTDGDRSPAFRQIEYTLLSPAQGFAVNQTGHVTLSSSLPRDVTSYVVRVKVRDSNKANDPAFSVEVVITVAVNTEFGPVCTPAAITKVLPENAVVGSCLDNELTCTDPTSVSVTLVAQTGSALGLLEIRSHSSTGQMGLNACIKSSLRNQFGQYELVGTVSNGLANSTITWKLTVTNINDAPVFSSALYNITVDENMPADTNKALLVLEVKDPDDVTNNADFKDAMSGAILFFPSVRSFFTTVTLDATIRNLFLYNVTATDGLGKSTETRVEIHVRDLNSAPSCNPVNYQATTDILAAPGHVLQSLTCTDGDRDPDNIRLNYNITSGDQNVIGAECTVGVTPPDIWVQGKCVDITMDFIAQNRLSTCYELTTSGKYEIVIDVYNGLTKARFREIIEVSYAQATPVFGASKYITDINETAVANVEVFKVTATSANLIGQIVYRITEGTPAGDWGNYFALDSSTGTISATKDLQPLANLVYSLTVVAEDTGSKLSSDTTVQINIIDINEPPTCTTKTETIDVISVDASVGTVVTAITCVDGDIKLEYKTLTYQLDRDSSPFELMNNGTSKLLVTKALLDVTVAKYDVSVLVADGGGLSIVKDIAITVTGTFTISVRLTGGESTDVTIRASLSAMSRYEIRNLLPESQYTVTVAAVTAYGRSTSQQITIQTTEVPVFTHLAATVRYLAANFDPRLRDLDSQLYYATTQNVLSQLEFVLKQPQFKGFYSVKIMGFRPANSLYVDFIVSVNQSGSATETLQLLNSTVQTGWLGNISVDSTYFVAIIGEGYVDVAQISVTPSEVFNNTDVKITCLFNAIGYPSNATITYWWTFKDVMIQPTSLSRYSITNSVPNALIYEGKMSILSITPMLRQHEGKYACHIRGESGQQTDSASLDVAVISQPVVSISPREVTVDYGRDVILVCREVTPYLQLLWYKDDAEFQPSDNDLDVQESNATLTIRNIQVNSVYGCAGRNKAGIGARSRSFVNVRPNALQSIVCPQTTGINGATWPESAAGATVRINCPTGFTDEATSDTDLYQGELETALTTLDNAGQLDTGEDAGNTEAENFLKSASNLIGQRNKPTWESRIESSRKGAIDVPRVVEQFINQRFNQTPDGQTRTLTSNNIHVKIGRGKQNSDYVFPDRSSPDLPDWLKESGSGIRIPAQSFNGLSTLNYASSFYRNITSILVTRLKRNNMVEEVSGELELNSDIVAFQIQEDIAIIDPPAEITFRHFDANYSNPICCFWDFESESFVTDGCELVSTNDEQTVCACNHFTNFAILMSPGKATVCTVISALLHYFYLVVFFMMLAYGVEIAISIIYVFAVGSRLKWLIPAAWGIPAVIVGISMGVTELEGYGNEEFCWLSTEDGVLWAFVGPALLVIVINFIIVIAVIRKMFTSSAMMTKSDKEKAWLGIRSVCVLVPIMGLTWVFGVFSVNENMVAFQYIFAICNSLQLKDGLKQRSKRKKSLATFEQSYNKQSNQHSTGEPTGFTGIGDSKSTSNSNELEKATTNPFLEADRQMKELTKTKKGGTANLCDNNVITNNKLDKGAPGARAVDLDDVKISNILRESEVMSGTAGISSILPKPERRQPEQTGSRTPEEENAARKSQASHNYDHIRQSQASSHRYESIDLGKDKNVLQTPGSGEYLILQPSSQLSASSRESGSNASKEKKGEQVREKEREKERQQKIEKVRKEEEKQRKDFEKREKERREKERKERERYEREHKERERQERNKQPYVTHIGYGREDPNNATNKPQPSISRSSRSDDDYEGQSGSGQNISSIATALPQKYDQHQGKNKKGSTSSSKKTDSLPKKEKGGKKPKGGQLRDRSRAYEYSYDTTYLGGSSRHASLENMNMQHQYGYSPYGHMPGMSGYQTGRPTHQQQHWDQYHYPQDQYGRSQYW</sequence>
<feature type="disulfide bond" evidence="13">
    <location>
        <begin position="350"/>
        <end position="367"/>
    </location>
</feature>
<evidence type="ECO:0000259" key="23">
    <source>
        <dbReference type="PROSITE" id="PS50853"/>
    </source>
</evidence>
<comment type="caution">
    <text evidence="13">Lacks conserved residue(s) required for the propagation of feature annotation.</text>
</comment>
<feature type="domain" description="Cadherin" evidence="21">
    <location>
        <begin position="1153"/>
        <end position="1255"/>
    </location>
</feature>
<feature type="domain" description="EGF-like" evidence="18">
    <location>
        <begin position="342"/>
        <end position="379"/>
    </location>
</feature>
<feature type="disulfide bond" evidence="14">
    <location>
        <begin position="310"/>
        <end position="337"/>
    </location>
</feature>
<feature type="domain" description="Fibronectin type-III" evidence="23">
    <location>
        <begin position="1756"/>
        <end position="1847"/>
    </location>
</feature>
<dbReference type="InterPro" id="IPR017981">
    <property type="entry name" value="GPCR_2-like_7TM"/>
</dbReference>
<organism evidence="25 26">
    <name type="scientific">Mya arenaria</name>
    <name type="common">Soft-shell clam</name>
    <dbReference type="NCBI Taxonomy" id="6604"/>
    <lineage>
        <taxon>Eukaryota</taxon>
        <taxon>Metazoa</taxon>
        <taxon>Spiralia</taxon>
        <taxon>Lophotrochozoa</taxon>
        <taxon>Mollusca</taxon>
        <taxon>Bivalvia</taxon>
        <taxon>Autobranchia</taxon>
        <taxon>Heteroconchia</taxon>
        <taxon>Euheterodonta</taxon>
        <taxon>Imparidentia</taxon>
        <taxon>Neoheterodontei</taxon>
        <taxon>Myida</taxon>
        <taxon>Myoidea</taxon>
        <taxon>Myidae</taxon>
        <taxon>Mya</taxon>
    </lineage>
</organism>
<dbReference type="Pfam" id="PF00028">
    <property type="entry name" value="Cadherin"/>
    <property type="match status" value="2"/>
</dbReference>
<keyword evidence="17" id="KW-0732">Signal</keyword>
<dbReference type="InterPro" id="IPR057244">
    <property type="entry name" value="GAIN_B"/>
</dbReference>
<dbReference type="Gene3D" id="2.10.25.10">
    <property type="entry name" value="Laminin"/>
    <property type="match status" value="1"/>
</dbReference>
<dbReference type="InterPro" id="IPR003961">
    <property type="entry name" value="FN3_dom"/>
</dbReference>
<dbReference type="PROSITE" id="PS50261">
    <property type="entry name" value="G_PROTEIN_RECEP_F2_4"/>
    <property type="match status" value="1"/>
</dbReference>
<comment type="similarity">
    <text evidence="3">Belongs to the G-protein coupled receptor 2 family. Adhesion G-protein coupled receptor (ADGR) subfamily.</text>
</comment>
<feature type="disulfide bond" evidence="13">
    <location>
        <begin position="346"/>
        <end position="356"/>
    </location>
</feature>
<evidence type="ECO:0000259" key="19">
    <source>
        <dbReference type="PROSITE" id="PS50221"/>
    </source>
</evidence>
<feature type="disulfide bond" evidence="13">
    <location>
        <begin position="409"/>
        <end position="418"/>
    </location>
</feature>
<dbReference type="InterPro" id="IPR013783">
    <property type="entry name" value="Ig-like_fold"/>
</dbReference>
<keyword evidence="8 16" id="KW-1133">Transmembrane helix</keyword>
<feature type="domain" description="GAIN-B" evidence="19">
    <location>
        <begin position="2287"/>
        <end position="2457"/>
    </location>
</feature>
<evidence type="ECO:0000256" key="8">
    <source>
        <dbReference type="ARBA" id="ARBA00022989"/>
    </source>
</evidence>
<feature type="compositionally biased region" description="Polar residues" evidence="15">
    <location>
        <begin position="2640"/>
        <end position="2656"/>
    </location>
</feature>
<keyword evidence="4" id="KW-1003">Cell membrane</keyword>
<dbReference type="InterPro" id="IPR036116">
    <property type="entry name" value="FN3_sf"/>
</dbReference>
<evidence type="ECO:0000256" key="10">
    <source>
        <dbReference type="ARBA" id="ARBA00023157"/>
    </source>
</evidence>
<dbReference type="PROSITE" id="PS50268">
    <property type="entry name" value="CADHERIN_2"/>
    <property type="match status" value="6"/>
</dbReference>
<evidence type="ECO:0000256" key="12">
    <source>
        <dbReference type="PROSITE-ProRule" id="PRU00043"/>
    </source>
</evidence>
<evidence type="ECO:0000256" key="17">
    <source>
        <dbReference type="SAM" id="SignalP"/>
    </source>
</evidence>
<keyword evidence="5 16" id="KW-0812">Transmembrane</keyword>
<dbReference type="InterPro" id="IPR035976">
    <property type="entry name" value="Sushi/SCR/CCP_sf"/>
</dbReference>
<evidence type="ECO:0000259" key="21">
    <source>
        <dbReference type="PROSITE" id="PS50268"/>
    </source>
</evidence>
<feature type="domain" description="EGF-like" evidence="18">
    <location>
        <begin position="380"/>
        <end position="419"/>
    </location>
</feature>
<dbReference type="InterPro" id="IPR036179">
    <property type="entry name" value="Ig-like_dom_sf"/>
</dbReference>
<dbReference type="Gene3D" id="1.20.1070.10">
    <property type="entry name" value="Rhodopsin 7-helix transmembrane proteins"/>
    <property type="match status" value="1"/>
</dbReference>
<feature type="transmembrane region" description="Helical" evidence="16">
    <location>
        <begin position="2539"/>
        <end position="2562"/>
    </location>
</feature>
<evidence type="ECO:0000256" key="11">
    <source>
        <dbReference type="ARBA" id="ARBA00023292"/>
    </source>
</evidence>
<dbReference type="PANTHER" id="PTHR24027:SF438">
    <property type="entry name" value="CADHERIN 23"/>
    <property type="match status" value="1"/>
</dbReference>
<evidence type="ECO:0000256" key="15">
    <source>
        <dbReference type="SAM" id="MobiDB-lite"/>
    </source>
</evidence>
<gene>
    <name evidence="25" type="ORF">MAR_016987</name>
</gene>
<dbReference type="SMART" id="SM00408">
    <property type="entry name" value="IGc2"/>
    <property type="match status" value="2"/>
</dbReference>
<dbReference type="PROSITE" id="PS50026">
    <property type="entry name" value="EGF_3"/>
    <property type="match status" value="2"/>
</dbReference>
<dbReference type="CDD" id="cd00063">
    <property type="entry name" value="FN3"/>
    <property type="match status" value="1"/>
</dbReference>
<dbReference type="InterPro" id="IPR000436">
    <property type="entry name" value="Sushi_SCR_CCP_dom"/>
</dbReference>
<dbReference type="PROSITE" id="PS50221">
    <property type="entry name" value="GAIN_B"/>
    <property type="match status" value="1"/>
</dbReference>
<evidence type="ECO:0000256" key="16">
    <source>
        <dbReference type="SAM" id="Phobius"/>
    </source>
</evidence>
<feature type="domain" description="Cadherin" evidence="21">
    <location>
        <begin position="758"/>
        <end position="877"/>
    </location>
</feature>
<dbReference type="PRINTS" id="PR00249">
    <property type="entry name" value="GPCRSECRETIN"/>
</dbReference>
<dbReference type="CDD" id="cd11304">
    <property type="entry name" value="Cadherin_repeat"/>
    <property type="match status" value="6"/>
</dbReference>
<evidence type="ECO:0000313" key="25">
    <source>
        <dbReference type="EMBL" id="WAR07029.1"/>
    </source>
</evidence>
<dbReference type="PROSITE" id="PS00022">
    <property type="entry name" value="EGF_1"/>
    <property type="match status" value="2"/>
</dbReference>
<feature type="domain" description="G-protein coupled receptors family 2 profile 2" evidence="20">
    <location>
        <begin position="2459"/>
        <end position="2623"/>
    </location>
</feature>
<evidence type="ECO:0000259" key="18">
    <source>
        <dbReference type="PROSITE" id="PS50026"/>
    </source>
</evidence>
<feature type="transmembrane region" description="Helical" evidence="16">
    <location>
        <begin position="2582"/>
        <end position="2605"/>
    </location>
</feature>
<keyword evidence="14" id="KW-0768">Sushi</keyword>
<dbReference type="SUPFAM" id="SSF57196">
    <property type="entry name" value="EGF/Laminin"/>
    <property type="match status" value="1"/>
</dbReference>
<reference evidence="25" key="1">
    <citation type="submission" date="2022-11" db="EMBL/GenBank/DDBJ databases">
        <title>Centuries of genome instability and evolution in soft-shell clam transmissible cancer (bioRxiv).</title>
        <authorList>
            <person name="Hart S.F.M."/>
            <person name="Yonemitsu M.A."/>
            <person name="Giersch R.M."/>
            <person name="Beal B.F."/>
            <person name="Arriagada G."/>
            <person name="Davis B.W."/>
            <person name="Ostrander E.A."/>
            <person name="Goff S.P."/>
            <person name="Metzger M.J."/>
        </authorList>
    </citation>
    <scope>NUCLEOTIDE SEQUENCE</scope>
    <source>
        <strain evidence="25">MELC-2E11</strain>
        <tissue evidence="25">Siphon/mantle</tissue>
    </source>
</reference>
<feature type="domain" description="Sushi" evidence="24">
    <location>
        <begin position="280"/>
        <end position="339"/>
    </location>
</feature>
<evidence type="ECO:0000256" key="7">
    <source>
        <dbReference type="ARBA" id="ARBA00022837"/>
    </source>
</evidence>
<dbReference type="SMART" id="SM00303">
    <property type="entry name" value="GPS"/>
    <property type="match status" value="1"/>
</dbReference>
<evidence type="ECO:0000256" key="1">
    <source>
        <dbReference type="ARBA" id="ARBA00004141"/>
    </source>
</evidence>
<dbReference type="PROSITE" id="PS01186">
    <property type="entry name" value="EGF_2"/>
    <property type="match status" value="2"/>
</dbReference>
<feature type="domain" description="Cadherin" evidence="21">
    <location>
        <begin position="966"/>
        <end position="1045"/>
    </location>
</feature>
<keyword evidence="13" id="KW-0245">EGF-like domain</keyword>
<dbReference type="PROSITE" id="PS50853">
    <property type="entry name" value="FN3"/>
    <property type="match status" value="1"/>
</dbReference>
<keyword evidence="7 12" id="KW-0106">Calcium</keyword>
<dbReference type="SUPFAM" id="SSF48726">
    <property type="entry name" value="Immunoglobulin"/>
    <property type="match status" value="2"/>
</dbReference>
<dbReference type="PRINTS" id="PR00205">
    <property type="entry name" value="CADHERIN"/>
</dbReference>
<dbReference type="SUPFAM" id="SSF49265">
    <property type="entry name" value="Fibronectin type III"/>
    <property type="match status" value="1"/>
</dbReference>
<feature type="transmembrane region" description="Helical" evidence="16">
    <location>
        <begin position="2468"/>
        <end position="2493"/>
    </location>
</feature>
<accession>A0ABY7ED40</accession>
<evidence type="ECO:0000313" key="26">
    <source>
        <dbReference type="Proteomes" id="UP001164746"/>
    </source>
</evidence>
<dbReference type="Gene3D" id="2.10.70.10">
    <property type="entry name" value="Complement Module, domain 1"/>
    <property type="match status" value="1"/>
</dbReference>
<evidence type="ECO:0000256" key="9">
    <source>
        <dbReference type="ARBA" id="ARBA00023136"/>
    </source>
</evidence>
<evidence type="ECO:0000256" key="5">
    <source>
        <dbReference type="ARBA" id="ARBA00022692"/>
    </source>
</evidence>
<protein>
    <submittedName>
        <fullName evidence="25">AGRB1-like protein</fullName>
    </submittedName>
</protein>
<evidence type="ECO:0000259" key="24">
    <source>
        <dbReference type="PROSITE" id="PS50923"/>
    </source>
</evidence>
<keyword evidence="10 13" id="KW-1015">Disulfide bond</keyword>
<feature type="chain" id="PRO_5045818946" evidence="17">
    <location>
        <begin position="24"/>
        <end position="3072"/>
    </location>
</feature>
<feature type="domain" description="Ig-like" evidence="22">
    <location>
        <begin position="1964"/>
        <end position="2065"/>
    </location>
</feature>
<dbReference type="SUPFAM" id="SSF49313">
    <property type="entry name" value="Cadherin-like"/>
    <property type="match status" value="6"/>
</dbReference>
<dbReference type="EMBL" id="CP111017">
    <property type="protein sequence ID" value="WAR07029.1"/>
    <property type="molecule type" value="Genomic_DNA"/>
</dbReference>
<dbReference type="Gene3D" id="2.60.40.10">
    <property type="entry name" value="Immunoglobulins"/>
    <property type="match status" value="3"/>
</dbReference>
<feature type="compositionally biased region" description="Basic and acidic residues" evidence="15">
    <location>
        <begin position="2976"/>
        <end position="2985"/>
    </location>
</feature>
<dbReference type="InterPro" id="IPR003598">
    <property type="entry name" value="Ig_sub2"/>
</dbReference>
<dbReference type="InterPro" id="IPR015919">
    <property type="entry name" value="Cadherin-like_sf"/>
</dbReference>
<evidence type="ECO:0000256" key="14">
    <source>
        <dbReference type="PROSITE-ProRule" id="PRU00302"/>
    </source>
</evidence>
<evidence type="ECO:0000256" key="4">
    <source>
        <dbReference type="ARBA" id="ARBA00022475"/>
    </source>
</evidence>
<dbReference type="InterPro" id="IPR000203">
    <property type="entry name" value="GPS"/>
</dbReference>
<evidence type="ECO:0000259" key="20">
    <source>
        <dbReference type="PROSITE" id="PS50261"/>
    </source>
</evidence>
<dbReference type="SUPFAM" id="SSF57535">
    <property type="entry name" value="Complement control module/SCR domain"/>
    <property type="match status" value="1"/>
</dbReference>
<evidence type="ECO:0000256" key="3">
    <source>
        <dbReference type="ARBA" id="ARBA00007343"/>
    </source>
</evidence>
<feature type="disulfide bond" evidence="13">
    <location>
        <begin position="369"/>
        <end position="378"/>
    </location>
</feature>
<feature type="compositionally biased region" description="Basic and acidic residues" evidence="15">
    <location>
        <begin position="2837"/>
        <end position="2904"/>
    </location>
</feature>
<feature type="domain" description="Cadherin" evidence="21">
    <location>
        <begin position="1360"/>
        <end position="1463"/>
    </location>
</feature>
<dbReference type="SMART" id="SM00032">
    <property type="entry name" value="CCP"/>
    <property type="match status" value="1"/>
</dbReference>
<feature type="domain" description="Cadherin" evidence="21">
    <location>
        <begin position="1046"/>
        <end position="1159"/>
    </location>
</feature>
<evidence type="ECO:0000256" key="13">
    <source>
        <dbReference type="PROSITE-ProRule" id="PRU00076"/>
    </source>
</evidence>
<feature type="transmembrane region" description="Helical" evidence="16">
    <location>
        <begin position="2500"/>
        <end position="2519"/>
    </location>
</feature>
<feature type="region of interest" description="Disordered" evidence="15">
    <location>
        <begin position="2640"/>
        <end position="2686"/>
    </location>
</feature>
<keyword evidence="26" id="KW-1185">Reference proteome</keyword>
<dbReference type="InterPro" id="IPR000832">
    <property type="entry name" value="GPCR_2_secretin-like"/>
</dbReference>
<dbReference type="InterPro" id="IPR002126">
    <property type="entry name" value="Cadherin-like_dom"/>
</dbReference>
<dbReference type="SMART" id="SM00060">
    <property type="entry name" value="FN3"/>
    <property type="match status" value="2"/>
</dbReference>
<dbReference type="Proteomes" id="UP001164746">
    <property type="component" value="Chromosome 6"/>
</dbReference>
<dbReference type="InterPro" id="IPR000742">
    <property type="entry name" value="EGF"/>
</dbReference>
<feature type="region of interest" description="Disordered" evidence="15">
    <location>
        <begin position="2820"/>
        <end position="3003"/>
    </location>
</feature>
<dbReference type="InterPro" id="IPR003599">
    <property type="entry name" value="Ig_sub"/>
</dbReference>
<keyword evidence="6" id="KW-0677">Repeat</keyword>
<dbReference type="CDD" id="cd00033">
    <property type="entry name" value="CCP"/>
    <property type="match status" value="1"/>
</dbReference>
<comment type="subcellular location">
    <subcellularLocation>
        <location evidence="2">Cell membrane</location>
    </subcellularLocation>
    <subcellularLocation>
        <location evidence="1">Membrane</location>
        <topology evidence="1">Multi-pass membrane protein</topology>
    </subcellularLocation>
</comment>
<feature type="domain" description="Ig-like" evidence="22">
    <location>
        <begin position="2072"/>
        <end position="2156"/>
    </location>
</feature>
<dbReference type="InterPro" id="IPR046338">
    <property type="entry name" value="GAIN_dom_sf"/>
</dbReference>
<evidence type="ECO:0000256" key="2">
    <source>
        <dbReference type="ARBA" id="ARBA00004236"/>
    </source>
</evidence>
<feature type="compositionally biased region" description="Low complexity" evidence="15">
    <location>
        <begin position="2941"/>
        <end position="2952"/>
    </location>
</feature>
<keyword evidence="11" id="KW-0424">Laminin EGF-like domain</keyword>
<evidence type="ECO:0000256" key="6">
    <source>
        <dbReference type="ARBA" id="ARBA00022737"/>
    </source>
</evidence>
<dbReference type="PANTHER" id="PTHR24027">
    <property type="entry name" value="CADHERIN-23"/>
    <property type="match status" value="1"/>
</dbReference>
<name>A0ABY7ED40_MYAAR</name>